<proteinExistence type="predicted"/>
<organism evidence="2 3">
    <name type="scientific">Batillaria attramentaria</name>
    <dbReference type="NCBI Taxonomy" id="370345"/>
    <lineage>
        <taxon>Eukaryota</taxon>
        <taxon>Metazoa</taxon>
        <taxon>Spiralia</taxon>
        <taxon>Lophotrochozoa</taxon>
        <taxon>Mollusca</taxon>
        <taxon>Gastropoda</taxon>
        <taxon>Caenogastropoda</taxon>
        <taxon>Sorbeoconcha</taxon>
        <taxon>Cerithioidea</taxon>
        <taxon>Batillariidae</taxon>
        <taxon>Batillaria</taxon>
    </lineage>
</organism>
<keyword evidence="1" id="KW-0472">Membrane</keyword>
<sequence length="53" mass="5838">AHSPLDSLFEVRADLANWHQLAQLQLFISRLTGTSVGFTALGIIIVTKEMLLT</sequence>
<keyword evidence="1" id="KW-0812">Transmembrane</keyword>
<protein>
    <submittedName>
        <fullName evidence="2">Uncharacterized protein</fullName>
    </submittedName>
</protein>
<feature type="transmembrane region" description="Helical" evidence="1">
    <location>
        <begin position="27"/>
        <end position="47"/>
    </location>
</feature>
<evidence type="ECO:0000313" key="2">
    <source>
        <dbReference type="EMBL" id="KAK7491043.1"/>
    </source>
</evidence>
<dbReference type="EMBL" id="JACVVK020000120">
    <property type="protein sequence ID" value="KAK7491043.1"/>
    <property type="molecule type" value="Genomic_DNA"/>
</dbReference>
<evidence type="ECO:0000313" key="3">
    <source>
        <dbReference type="Proteomes" id="UP001519460"/>
    </source>
</evidence>
<comment type="caution">
    <text evidence="2">The sequence shown here is derived from an EMBL/GenBank/DDBJ whole genome shotgun (WGS) entry which is preliminary data.</text>
</comment>
<keyword evidence="1" id="KW-1133">Transmembrane helix</keyword>
<feature type="non-terminal residue" evidence="2">
    <location>
        <position position="53"/>
    </location>
</feature>
<dbReference type="AlphaFoldDB" id="A0ABD0KVW5"/>
<name>A0ABD0KVW5_9CAEN</name>
<feature type="non-terminal residue" evidence="2">
    <location>
        <position position="1"/>
    </location>
</feature>
<accession>A0ABD0KVW5</accession>
<keyword evidence="3" id="KW-1185">Reference proteome</keyword>
<gene>
    <name evidence="2" type="ORF">BaRGS_00017739</name>
</gene>
<dbReference type="Proteomes" id="UP001519460">
    <property type="component" value="Unassembled WGS sequence"/>
</dbReference>
<evidence type="ECO:0000256" key="1">
    <source>
        <dbReference type="SAM" id="Phobius"/>
    </source>
</evidence>
<reference evidence="2 3" key="1">
    <citation type="journal article" date="2023" name="Sci. Data">
        <title>Genome assembly of the Korean intertidal mud-creeper Batillaria attramentaria.</title>
        <authorList>
            <person name="Patra A.K."/>
            <person name="Ho P.T."/>
            <person name="Jun S."/>
            <person name="Lee S.J."/>
            <person name="Kim Y."/>
            <person name="Won Y.J."/>
        </authorList>
    </citation>
    <scope>NUCLEOTIDE SEQUENCE [LARGE SCALE GENOMIC DNA]</scope>
    <source>
        <strain evidence="2">Wonlab-2016</strain>
    </source>
</reference>